<proteinExistence type="predicted"/>
<protein>
    <submittedName>
        <fullName evidence="1">Uncharacterized protein</fullName>
    </submittedName>
</protein>
<name>A0ABT2X8U4_9RHOB</name>
<organism evidence="1 2">
    <name type="scientific">Albidovulum salinarum</name>
    <dbReference type="NCBI Taxonomy" id="2984153"/>
    <lineage>
        <taxon>Bacteria</taxon>
        <taxon>Pseudomonadati</taxon>
        <taxon>Pseudomonadota</taxon>
        <taxon>Alphaproteobacteria</taxon>
        <taxon>Rhodobacterales</taxon>
        <taxon>Paracoccaceae</taxon>
        <taxon>Albidovulum</taxon>
    </lineage>
</organism>
<gene>
    <name evidence="1" type="ORF">OEZ60_20535</name>
</gene>
<accession>A0ABT2X8U4</accession>
<sequence length="85" mass="9053">MTNQVNEAHAEADRIVAAICSGEINGAAVILAAEMVLAEACIGPDRTSTYAQIADKIEHIEGRLRLRAEASIAENGFCREGRLDA</sequence>
<keyword evidence="2" id="KW-1185">Reference proteome</keyword>
<evidence type="ECO:0000313" key="2">
    <source>
        <dbReference type="Proteomes" id="UP001209535"/>
    </source>
</evidence>
<evidence type="ECO:0000313" key="1">
    <source>
        <dbReference type="EMBL" id="MCU9850376.1"/>
    </source>
</evidence>
<dbReference type="EMBL" id="JAOVQO010000028">
    <property type="protein sequence ID" value="MCU9850376.1"/>
    <property type="molecule type" value="Genomic_DNA"/>
</dbReference>
<comment type="caution">
    <text evidence="1">The sequence shown here is derived from an EMBL/GenBank/DDBJ whole genome shotgun (WGS) entry which is preliminary data.</text>
</comment>
<reference evidence="1 2" key="1">
    <citation type="submission" date="2022-10" db="EMBL/GenBank/DDBJ databases">
        <title>Defluviimonas sp. nov., isolated from ocean surface sediments.</title>
        <authorList>
            <person name="He W."/>
            <person name="Wang L."/>
            <person name="Zhang D.-F."/>
        </authorList>
    </citation>
    <scope>NUCLEOTIDE SEQUENCE [LARGE SCALE GENOMIC DNA]</scope>
    <source>
        <strain evidence="1 2">WL0024</strain>
    </source>
</reference>
<dbReference type="Proteomes" id="UP001209535">
    <property type="component" value="Unassembled WGS sequence"/>
</dbReference>
<dbReference type="RefSeq" id="WP_263340406.1">
    <property type="nucleotide sequence ID" value="NZ_JAOVQO010000028.1"/>
</dbReference>